<dbReference type="AlphaFoldDB" id="A0A8I2YDB5"/>
<evidence type="ECO:0000313" key="2">
    <source>
        <dbReference type="EMBL" id="KAG6369746.1"/>
    </source>
</evidence>
<proteinExistence type="predicted"/>
<feature type="region of interest" description="Disordered" evidence="1">
    <location>
        <begin position="1"/>
        <end position="24"/>
    </location>
</feature>
<sequence>MARWVTMSRRNNEMNVQQQQDHVIQQKSDVLEPGSSTGIRTETNTIVPDPGVHLGGHADHTVQEGSNVLDQMNLRRVL</sequence>
<accession>A0A8I2YDB5</accession>
<keyword evidence="3" id="KW-1185">Reference proteome</keyword>
<evidence type="ECO:0000256" key="1">
    <source>
        <dbReference type="SAM" id="MobiDB-lite"/>
    </source>
</evidence>
<evidence type="ECO:0000313" key="3">
    <source>
        <dbReference type="Proteomes" id="UP000683000"/>
    </source>
</evidence>
<name>A0A8I2YDB5_9AGAM</name>
<protein>
    <submittedName>
        <fullName evidence="2">Uncharacterized protein</fullName>
    </submittedName>
</protein>
<reference evidence="2" key="1">
    <citation type="submission" date="2021-03" db="EMBL/GenBank/DDBJ databases">
        <title>Evolutionary innovations through gain and loss of genes in the ectomycorrhizal Boletales.</title>
        <authorList>
            <person name="Wu G."/>
            <person name="Miyauchi S."/>
            <person name="Morin E."/>
            <person name="Yang Z.-L."/>
            <person name="Xu J."/>
            <person name="Martin F.M."/>
        </authorList>
    </citation>
    <scope>NUCLEOTIDE SEQUENCE</scope>
    <source>
        <strain evidence="2">BR01</strain>
    </source>
</reference>
<dbReference type="Proteomes" id="UP000683000">
    <property type="component" value="Unassembled WGS sequence"/>
</dbReference>
<dbReference type="EMBL" id="JAGFBS010000067">
    <property type="protein sequence ID" value="KAG6369746.1"/>
    <property type="molecule type" value="Genomic_DNA"/>
</dbReference>
<gene>
    <name evidence="2" type="ORF">JVT61DRAFT_13615</name>
</gene>
<organism evidence="2 3">
    <name type="scientific">Boletus reticuloceps</name>
    <dbReference type="NCBI Taxonomy" id="495285"/>
    <lineage>
        <taxon>Eukaryota</taxon>
        <taxon>Fungi</taxon>
        <taxon>Dikarya</taxon>
        <taxon>Basidiomycota</taxon>
        <taxon>Agaricomycotina</taxon>
        <taxon>Agaricomycetes</taxon>
        <taxon>Agaricomycetidae</taxon>
        <taxon>Boletales</taxon>
        <taxon>Boletineae</taxon>
        <taxon>Boletaceae</taxon>
        <taxon>Boletoideae</taxon>
        <taxon>Boletus</taxon>
    </lineage>
</organism>
<comment type="caution">
    <text evidence="2">The sequence shown here is derived from an EMBL/GenBank/DDBJ whole genome shotgun (WGS) entry which is preliminary data.</text>
</comment>